<evidence type="ECO:0000256" key="1">
    <source>
        <dbReference type="ARBA" id="ARBA00007150"/>
    </source>
</evidence>
<dbReference type="GO" id="GO:0042158">
    <property type="term" value="P:lipoprotein biosynthetic process"/>
    <property type="evidence" value="ECO:0007669"/>
    <property type="project" value="InterPro"/>
</dbReference>
<dbReference type="PANTHER" id="PTHR30589">
    <property type="entry name" value="PROLIPOPROTEIN DIACYLGLYCERYL TRANSFERASE"/>
    <property type="match status" value="1"/>
</dbReference>
<feature type="transmembrane region" description="Helical" evidence="7">
    <location>
        <begin position="93"/>
        <end position="111"/>
    </location>
</feature>
<evidence type="ECO:0000256" key="5">
    <source>
        <dbReference type="ARBA" id="ARBA00022989"/>
    </source>
</evidence>
<evidence type="ECO:0000256" key="7">
    <source>
        <dbReference type="SAM" id="Phobius"/>
    </source>
</evidence>
<keyword evidence="6 7" id="KW-0472">Membrane</keyword>
<keyword evidence="3" id="KW-0808">Transferase</keyword>
<organism evidence="8 9">
    <name type="scientific">Roseiconus nitratireducens</name>
    <dbReference type="NCBI Taxonomy" id="2605748"/>
    <lineage>
        <taxon>Bacteria</taxon>
        <taxon>Pseudomonadati</taxon>
        <taxon>Planctomycetota</taxon>
        <taxon>Planctomycetia</taxon>
        <taxon>Pirellulales</taxon>
        <taxon>Pirellulaceae</taxon>
        <taxon>Roseiconus</taxon>
    </lineage>
</organism>
<accession>A0A5M6D5C4</accession>
<comment type="similarity">
    <text evidence="1">Belongs to the Lgt family.</text>
</comment>
<comment type="caution">
    <text evidence="8">The sequence shown here is derived from an EMBL/GenBank/DDBJ whole genome shotgun (WGS) entry which is preliminary data.</text>
</comment>
<sequence>MCSRGWPEPDCKRTFMDLSIPHLYPLYALPVLLALLVGMWFPVTGHLRDQQLKRQYYRVQLVTFVSAVLGAKLTFLFGEFLWPLRPLDSWEQVVYSGRSIVGALIFGLLGAELAKPFFRYPLPPNDRFAAQLPFAFAIGRLGCLFSGCCRGTPFESPWSVTYSDGIARHPAPLYEILFQLLAGCVALWLVKKQRLSGCVFSVYLMAYGSFRFFSEFLRETPKPMGSLSGYQWLSILMVVLGGIFYRRNLLRRERDRQTNDLSDPTVATSL</sequence>
<dbReference type="EMBL" id="VWOX01000009">
    <property type="protein sequence ID" value="KAA5541780.1"/>
    <property type="molecule type" value="Genomic_DNA"/>
</dbReference>
<evidence type="ECO:0000256" key="3">
    <source>
        <dbReference type="ARBA" id="ARBA00022679"/>
    </source>
</evidence>
<dbReference type="Proteomes" id="UP000324479">
    <property type="component" value="Unassembled WGS sequence"/>
</dbReference>
<proteinExistence type="inferred from homology"/>
<evidence type="ECO:0000256" key="2">
    <source>
        <dbReference type="ARBA" id="ARBA00022475"/>
    </source>
</evidence>
<evidence type="ECO:0000313" key="8">
    <source>
        <dbReference type="EMBL" id="KAA5541780.1"/>
    </source>
</evidence>
<dbReference type="Pfam" id="PF01790">
    <property type="entry name" value="LGT"/>
    <property type="match status" value="1"/>
</dbReference>
<keyword evidence="5 7" id="KW-1133">Transmembrane helix</keyword>
<evidence type="ECO:0008006" key="10">
    <source>
        <dbReference type="Google" id="ProtNLM"/>
    </source>
</evidence>
<dbReference type="GO" id="GO:0005886">
    <property type="term" value="C:plasma membrane"/>
    <property type="evidence" value="ECO:0007669"/>
    <property type="project" value="InterPro"/>
</dbReference>
<keyword evidence="2" id="KW-1003">Cell membrane</keyword>
<feature type="transmembrane region" description="Helical" evidence="7">
    <location>
        <begin position="23"/>
        <end position="41"/>
    </location>
</feature>
<dbReference type="PANTHER" id="PTHR30589:SF0">
    <property type="entry name" value="PHOSPHATIDYLGLYCEROL--PROLIPOPROTEIN DIACYLGLYCERYL TRANSFERASE"/>
    <property type="match status" value="1"/>
</dbReference>
<feature type="transmembrane region" description="Helical" evidence="7">
    <location>
        <begin position="173"/>
        <end position="190"/>
    </location>
</feature>
<feature type="transmembrane region" description="Helical" evidence="7">
    <location>
        <begin position="61"/>
        <end position="81"/>
    </location>
</feature>
<reference evidence="8 9" key="1">
    <citation type="submission" date="2019-08" db="EMBL/GenBank/DDBJ databases">
        <authorList>
            <person name="Dhanesh K."/>
            <person name="Kumar G."/>
            <person name="Sasikala C."/>
            <person name="Venkata Ramana C."/>
        </authorList>
    </citation>
    <scope>NUCLEOTIDE SEQUENCE [LARGE SCALE GENOMIC DNA]</scope>
    <source>
        <strain evidence="8 9">JC645</strain>
    </source>
</reference>
<keyword evidence="9" id="KW-1185">Reference proteome</keyword>
<name>A0A5M6D5C4_9BACT</name>
<gene>
    <name evidence="8" type="ORF">FYK55_16340</name>
</gene>
<feature type="transmembrane region" description="Helical" evidence="7">
    <location>
        <begin position="229"/>
        <end position="246"/>
    </location>
</feature>
<feature type="transmembrane region" description="Helical" evidence="7">
    <location>
        <begin position="197"/>
        <end position="217"/>
    </location>
</feature>
<protein>
    <recommendedName>
        <fullName evidence="10">Prolipoprotein diacylglyceryl transferase</fullName>
    </recommendedName>
</protein>
<feature type="transmembrane region" description="Helical" evidence="7">
    <location>
        <begin position="132"/>
        <end position="153"/>
    </location>
</feature>
<evidence type="ECO:0000256" key="6">
    <source>
        <dbReference type="ARBA" id="ARBA00023136"/>
    </source>
</evidence>
<dbReference type="GO" id="GO:0008961">
    <property type="term" value="F:phosphatidylglycerol-prolipoprotein diacylglyceryl transferase activity"/>
    <property type="evidence" value="ECO:0007669"/>
    <property type="project" value="InterPro"/>
</dbReference>
<dbReference type="InterPro" id="IPR001640">
    <property type="entry name" value="Lgt"/>
</dbReference>
<evidence type="ECO:0000313" key="9">
    <source>
        <dbReference type="Proteomes" id="UP000324479"/>
    </source>
</evidence>
<evidence type="ECO:0000256" key="4">
    <source>
        <dbReference type="ARBA" id="ARBA00022692"/>
    </source>
</evidence>
<keyword evidence="4 7" id="KW-0812">Transmembrane</keyword>
<dbReference type="AlphaFoldDB" id="A0A5M6D5C4"/>